<evidence type="ECO:0000256" key="6">
    <source>
        <dbReference type="ARBA" id="ARBA00022840"/>
    </source>
</evidence>
<keyword evidence="2" id="KW-0813">Transport</keyword>
<feature type="transmembrane region" description="Helical" evidence="9">
    <location>
        <begin position="237"/>
        <end position="259"/>
    </location>
</feature>
<feature type="transmembrane region" description="Helical" evidence="9">
    <location>
        <begin position="12"/>
        <end position="34"/>
    </location>
</feature>
<evidence type="ECO:0000259" key="11">
    <source>
        <dbReference type="PROSITE" id="PS50929"/>
    </source>
</evidence>
<dbReference type="InterPro" id="IPR003593">
    <property type="entry name" value="AAA+_ATPase"/>
</dbReference>
<feature type="domain" description="ABC transmembrane type-1" evidence="11">
    <location>
        <begin position="18"/>
        <end position="300"/>
    </location>
</feature>
<sequence length="574" mass="62161">MLFAIFKRYVSAYPVGLILVLVFTLIQVMGSLLLPALNARVIDDGIAQGNLTLVWQLGGVMLIVAVAQLATAIIEVAAGSYVSMAVARDIRRDFFAKVMTFGHQEAQTFGISSLITRSTNDVRQVQQFLTMAMTMMVMAPVMAFGGLIMAFAQDLTLSWVIVVTVVILAIVMALAVRGMVPSFQVMQQRIDAMGSVLSQQLAGTRVIRAFGKEDLEKKRFAQANRDMTRASLMVGRYFVALYPIVFALINVGTVAVVWFGARGVEAGTSQVGTVVAFIQYLMLIMMGVLMFAFMSMMVPRAEVAAGRLVDVMDTRVHLDRDSGLVDELPRPGTFEFRDVTFTYPGAEEPIVRDVSFSAEVGSTVAVIGATGSGKTTLAKLLVRLLEPTSGTVLLGGVPVRDISRDTLGTQFGYVAQTPYVFGATVAQNLRLGNPTASDEELWEALRTAQAEDFVRELDGQLDFEINQGGKNLSGGQRQRIAIAMALARSAPILVFDDSFSALDTATDLRLRQALSNVSATSLIITQRISSARTADIIVVLDHGRVVAQGTHDDLMTTSPVYREIAESQATQEAL</sequence>
<dbReference type="InterPro" id="IPR036640">
    <property type="entry name" value="ABC1_TM_sf"/>
</dbReference>
<feature type="domain" description="ABC transporter" evidence="10">
    <location>
        <begin position="334"/>
        <end position="567"/>
    </location>
</feature>
<keyword evidence="7 9" id="KW-1133">Transmembrane helix</keyword>
<evidence type="ECO:0000256" key="8">
    <source>
        <dbReference type="ARBA" id="ARBA00023136"/>
    </source>
</evidence>
<dbReference type="Pfam" id="PF00005">
    <property type="entry name" value="ABC_tran"/>
    <property type="match status" value="1"/>
</dbReference>
<dbReference type="SUPFAM" id="SSF52540">
    <property type="entry name" value="P-loop containing nucleoside triphosphate hydrolases"/>
    <property type="match status" value="1"/>
</dbReference>
<dbReference type="PANTHER" id="PTHR43394">
    <property type="entry name" value="ATP-DEPENDENT PERMEASE MDL1, MITOCHONDRIAL"/>
    <property type="match status" value="1"/>
</dbReference>
<comment type="subcellular location">
    <subcellularLocation>
        <location evidence="1">Cell membrane</location>
        <topology evidence="1">Multi-pass membrane protein</topology>
    </subcellularLocation>
</comment>
<protein>
    <submittedName>
        <fullName evidence="12">ABC transporter ATP-binding protein</fullName>
    </submittedName>
</protein>
<dbReference type="PROSITE" id="PS00211">
    <property type="entry name" value="ABC_TRANSPORTER_1"/>
    <property type="match status" value="1"/>
</dbReference>
<evidence type="ECO:0000256" key="1">
    <source>
        <dbReference type="ARBA" id="ARBA00004651"/>
    </source>
</evidence>
<dbReference type="GO" id="GO:0016887">
    <property type="term" value="F:ATP hydrolysis activity"/>
    <property type="evidence" value="ECO:0007669"/>
    <property type="project" value="InterPro"/>
</dbReference>
<keyword evidence="6 12" id="KW-0067">ATP-binding</keyword>
<dbReference type="RefSeq" id="WP_102238031.1">
    <property type="nucleotide sequence ID" value="NZ_PNHK01000001.1"/>
</dbReference>
<dbReference type="GO" id="GO:0005886">
    <property type="term" value="C:plasma membrane"/>
    <property type="evidence" value="ECO:0007669"/>
    <property type="project" value="UniProtKB-SubCell"/>
</dbReference>
<dbReference type="PANTHER" id="PTHR43394:SF1">
    <property type="entry name" value="ATP-BINDING CASSETTE SUB-FAMILY B MEMBER 10, MITOCHONDRIAL"/>
    <property type="match status" value="1"/>
</dbReference>
<dbReference type="GO" id="GO:0015421">
    <property type="term" value="F:ABC-type oligopeptide transporter activity"/>
    <property type="evidence" value="ECO:0007669"/>
    <property type="project" value="TreeGrafter"/>
</dbReference>
<feature type="transmembrane region" description="Helical" evidence="9">
    <location>
        <begin position="54"/>
        <end position="82"/>
    </location>
</feature>
<evidence type="ECO:0000256" key="9">
    <source>
        <dbReference type="SAM" id="Phobius"/>
    </source>
</evidence>
<dbReference type="InterPro" id="IPR011527">
    <property type="entry name" value="ABC1_TM_dom"/>
</dbReference>
<dbReference type="OrthoDB" id="9806127at2"/>
<accession>A0A2N6VQH6</accession>
<evidence type="ECO:0000313" key="13">
    <source>
        <dbReference type="Proteomes" id="UP000235598"/>
    </source>
</evidence>
<dbReference type="EMBL" id="PNHK01000001">
    <property type="protein sequence ID" value="PMD06385.1"/>
    <property type="molecule type" value="Genomic_DNA"/>
</dbReference>
<evidence type="ECO:0000256" key="5">
    <source>
        <dbReference type="ARBA" id="ARBA00022741"/>
    </source>
</evidence>
<dbReference type="InterPro" id="IPR017871">
    <property type="entry name" value="ABC_transporter-like_CS"/>
</dbReference>
<name>A0A2N6VQH6_9MICO</name>
<evidence type="ECO:0000256" key="4">
    <source>
        <dbReference type="ARBA" id="ARBA00022692"/>
    </source>
</evidence>
<dbReference type="PROSITE" id="PS50893">
    <property type="entry name" value="ABC_TRANSPORTER_2"/>
    <property type="match status" value="1"/>
</dbReference>
<dbReference type="InterPro" id="IPR027417">
    <property type="entry name" value="P-loop_NTPase"/>
</dbReference>
<gene>
    <name evidence="12" type="ORF">CJ199_03195</name>
</gene>
<comment type="caution">
    <text evidence="12">The sequence shown here is derived from an EMBL/GenBank/DDBJ whole genome shotgun (WGS) entry which is preliminary data.</text>
</comment>
<dbReference type="Pfam" id="PF00664">
    <property type="entry name" value="ABC_membrane"/>
    <property type="match status" value="1"/>
</dbReference>
<dbReference type="AlphaFoldDB" id="A0A2N6VQH6"/>
<dbReference type="PROSITE" id="PS50929">
    <property type="entry name" value="ABC_TM1F"/>
    <property type="match status" value="1"/>
</dbReference>
<keyword evidence="5" id="KW-0547">Nucleotide-binding</keyword>
<reference evidence="12 13" key="1">
    <citation type="submission" date="2017-09" db="EMBL/GenBank/DDBJ databases">
        <title>Bacterial strain isolated from the female urinary microbiota.</title>
        <authorList>
            <person name="Thomas-White K."/>
            <person name="Kumar N."/>
            <person name="Forster S."/>
            <person name="Putonti C."/>
            <person name="Lawley T."/>
            <person name="Wolfe A.J."/>
        </authorList>
    </citation>
    <scope>NUCLEOTIDE SEQUENCE [LARGE SCALE GENOMIC DNA]</scope>
    <source>
        <strain evidence="12 13">UMB1301</strain>
    </source>
</reference>
<dbReference type="SUPFAM" id="SSF90123">
    <property type="entry name" value="ABC transporter transmembrane region"/>
    <property type="match status" value="1"/>
</dbReference>
<evidence type="ECO:0000256" key="2">
    <source>
        <dbReference type="ARBA" id="ARBA00022448"/>
    </source>
</evidence>
<dbReference type="CDD" id="cd18548">
    <property type="entry name" value="ABC_6TM_Tm287_like"/>
    <property type="match status" value="1"/>
</dbReference>
<keyword evidence="8 9" id="KW-0472">Membrane</keyword>
<dbReference type="FunFam" id="3.40.50.300:FF:000854">
    <property type="entry name" value="Multidrug ABC transporter ATP-binding protein"/>
    <property type="match status" value="1"/>
</dbReference>
<keyword evidence="3" id="KW-1003">Cell membrane</keyword>
<dbReference type="Proteomes" id="UP000235598">
    <property type="component" value="Unassembled WGS sequence"/>
</dbReference>
<feature type="transmembrane region" description="Helical" evidence="9">
    <location>
        <begin position="271"/>
        <end position="293"/>
    </location>
</feature>
<dbReference type="Gene3D" id="1.20.1560.10">
    <property type="entry name" value="ABC transporter type 1, transmembrane domain"/>
    <property type="match status" value="1"/>
</dbReference>
<dbReference type="Gene3D" id="3.40.50.300">
    <property type="entry name" value="P-loop containing nucleotide triphosphate hydrolases"/>
    <property type="match status" value="1"/>
</dbReference>
<dbReference type="InterPro" id="IPR039421">
    <property type="entry name" value="Type_1_exporter"/>
</dbReference>
<dbReference type="GO" id="GO:0005524">
    <property type="term" value="F:ATP binding"/>
    <property type="evidence" value="ECO:0007669"/>
    <property type="project" value="UniProtKB-KW"/>
</dbReference>
<keyword evidence="4 9" id="KW-0812">Transmembrane</keyword>
<evidence type="ECO:0000256" key="3">
    <source>
        <dbReference type="ARBA" id="ARBA00022475"/>
    </source>
</evidence>
<proteinExistence type="predicted"/>
<dbReference type="InterPro" id="IPR003439">
    <property type="entry name" value="ABC_transporter-like_ATP-bd"/>
</dbReference>
<organism evidence="12 13">
    <name type="scientific">Brevibacterium paucivorans</name>
    <dbReference type="NCBI Taxonomy" id="170994"/>
    <lineage>
        <taxon>Bacteria</taxon>
        <taxon>Bacillati</taxon>
        <taxon>Actinomycetota</taxon>
        <taxon>Actinomycetes</taxon>
        <taxon>Micrococcales</taxon>
        <taxon>Brevibacteriaceae</taxon>
        <taxon>Brevibacterium</taxon>
    </lineage>
</organism>
<evidence type="ECO:0000256" key="7">
    <source>
        <dbReference type="ARBA" id="ARBA00022989"/>
    </source>
</evidence>
<feature type="transmembrane region" description="Helical" evidence="9">
    <location>
        <begin position="157"/>
        <end position="180"/>
    </location>
</feature>
<dbReference type="SMART" id="SM00382">
    <property type="entry name" value="AAA"/>
    <property type="match status" value="1"/>
</dbReference>
<evidence type="ECO:0000313" key="12">
    <source>
        <dbReference type="EMBL" id="PMD06385.1"/>
    </source>
</evidence>
<feature type="transmembrane region" description="Helical" evidence="9">
    <location>
        <begin position="128"/>
        <end position="151"/>
    </location>
</feature>
<evidence type="ECO:0000259" key="10">
    <source>
        <dbReference type="PROSITE" id="PS50893"/>
    </source>
</evidence>